<protein>
    <submittedName>
        <fullName evidence="1">Uncharacterized protein</fullName>
    </submittedName>
</protein>
<sequence length="123" mass="13468">MSFKISDSNFRTGTGLVPIQNVDIVISKQRVVLALFDLVKKEWIPHAPRATLAPLAALQPVAPVLEGDVSLASLSKLITQMEGRMMCPFDLVDERVDILEYSVELLQDDAEDDVDGGDTALET</sequence>
<evidence type="ECO:0000313" key="1">
    <source>
        <dbReference type="EMBL" id="KAK8569319.1"/>
    </source>
</evidence>
<evidence type="ECO:0000313" key="2">
    <source>
        <dbReference type="Proteomes" id="UP001472677"/>
    </source>
</evidence>
<accession>A0ABR2F2Z1</accession>
<name>A0ABR2F2Z1_9ROSI</name>
<keyword evidence="2" id="KW-1185">Reference proteome</keyword>
<proteinExistence type="predicted"/>
<organism evidence="1 2">
    <name type="scientific">Hibiscus sabdariffa</name>
    <name type="common">roselle</name>
    <dbReference type="NCBI Taxonomy" id="183260"/>
    <lineage>
        <taxon>Eukaryota</taxon>
        <taxon>Viridiplantae</taxon>
        <taxon>Streptophyta</taxon>
        <taxon>Embryophyta</taxon>
        <taxon>Tracheophyta</taxon>
        <taxon>Spermatophyta</taxon>
        <taxon>Magnoliopsida</taxon>
        <taxon>eudicotyledons</taxon>
        <taxon>Gunneridae</taxon>
        <taxon>Pentapetalae</taxon>
        <taxon>rosids</taxon>
        <taxon>malvids</taxon>
        <taxon>Malvales</taxon>
        <taxon>Malvaceae</taxon>
        <taxon>Malvoideae</taxon>
        <taxon>Hibiscus</taxon>
    </lineage>
</organism>
<reference evidence="1 2" key="1">
    <citation type="journal article" date="2024" name="G3 (Bethesda)">
        <title>Genome assembly of Hibiscus sabdariffa L. provides insights into metabolisms of medicinal natural products.</title>
        <authorList>
            <person name="Kim T."/>
        </authorList>
    </citation>
    <scope>NUCLEOTIDE SEQUENCE [LARGE SCALE GENOMIC DNA]</scope>
    <source>
        <strain evidence="1">TK-2024</strain>
        <tissue evidence="1">Old leaves</tissue>
    </source>
</reference>
<dbReference type="EMBL" id="JBBPBM010000009">
    <property type="protein sequence ID" value="KAK8569319.1"/>
    <property type="molecule type" value="Genomic_DNA"/>
</dbReference>
<comment type="caution">
    <text evidence="1">The sequence shown here is derived from an EMBL/GenBank/DDBJ whole genome shotgun (WGS) entry which is preliminary data.</text>
</comment>
<gene>
    <name evidence="1" type="ORF">V6N12_007849</name>
</gene>
<dbReference type="Proteomes" id="UP001472677">
    <property type="component" value="Unassembled WGS sequence"/>
</dbReference>